<evidence type="ECO:0000256" key="7">
    <source>
        <dbReference type="RuleBase" id="RU003879"/>
    </source>
</evidence>
<comment type="similarity">
    <text evidence="2 7">Belongs to the ExbD/TolR family.</text>
</comment>
<evidence type="ECO:0000256" key="4">
    <source>
        <dbReference type="ARBA" id="ARBA00022692"/>
    </source>
</evidence>
<sequence>MRKFSKGEEEAEVNMTPMLDIVFIMLIFFIVTASFVKESGLEINKPEDQNTQNDPPPPDDEKRAIAFIIDDANRITHDFVRVDVSSISSIIKKESVERPKAPVVIQASEGSHLGLAIRIYDAAKATGVSDDQIIMTPKK</sequence>
<keyword evidence="7" id="KW-0813">Transport</keyword>
<evidence type="ECO:0000313" key="11">
    <source>
        <dbReference type="Proteomes" id="UP001595444"/>
    </source>
</evidence>
<keyword evidence="5 9" id="KW-1133">Transmembrane helix</keyword>
<evidence type="ECO:0000256" key="9">
    <source>
        <dbReference type="SAM" id="Phobius"/>
    </source>
</evidence>
<comment type="caution">
    <text evidence="10">The sequence shown here is derived from an EMBL/GenBank/DDBJ whole genome shotgun (WGS) entry which is preliminary data.</text>
</comment>
<accession>A0ABV7D5Y7</accession>
<feature type="region of interest" description="Disordered" evidence="8">
    <location>
        <begin position="42"/>
        <end position="62"/>
    </location>
</feature>
<comment type="subcellular location">
    <subcellularLocation>
        <location evidence="1">Cell membrane</location>
        <topology evidence="1">Single-pass membrane protein</topology>
    </subcellularLocation>
    <subcellularLocation>
        <location evidence="7">Cell membrane</location>
        <topology evidence="7">Single-pass type II membrane protein</topology>
    </subcellularLocation>
</comment>
<evidence type="ECO:0000256" key="2">
    <source>
        <dbReference type="ARBA" id="ARBA00005811"/>
    </source>
</evidence>
<evidence type="ECO:0000256" key="8">
    <source>
        <dbReference type="SAM" id="MobiDB-lite"/>
    </source>
</evidence>
<dbReference type="RefSeq" id="WP_194213912.1">
    <property type="nucleotide sequence ID" value="NZ_CP061205.1"/>
</dbReference>
<dbReference type="InterPro" id="IPR003400">
    <property type="entry name" value="ExbD"/>
</dbReference>
<dbReference type="Proteomes" id="UP001595444">
    <property type="component" value="Unassembled WGS sequence"/>
</dbReference>
<evidence type="ECO:0000313" key="10">
    <source>
        <dbReference type="EMBL" id="MFC3052423.1"/>
    </source>
</evidence>
<proteinExistence type="inferred from homology"/>
<evidence type="ECO:0000256" key="6">
    <source>
        <dbReference type="ARBA" id="ARBA00023136"/>
    </source>
</evidence>
<evidence type="ECO:0000256" key="3">
    <source>
        <dbReference type="ARBA" id="ARBA00022475"/>
    </source>
</evidence>
<keyword evidence="3" id="KW-1003">Cell membrane</keyword>
<evidence type="ECO:0000256" key="5">
    <source>
        <dbReference type="ARBA" id="ARBA00022989"/>
    </source>
</evidence>
<dbReference type="EMBL" id="JBHRSL010000010">
    <property type="protein sequence ID" value="MFC3052423.1"/>
    <property type="molecule type" value="Genomic_DNA"/>
</dbReference>
<protein>
    <submittedName>
        <fullName evidence="10">ExbD/TolR family protein</fullName>
    </submittedName>
</protein>
<dbReference type="PANTHER" id="PTHR30558:SF13">
    <property type="entry name" value="BIOPOLYMER TRANSPORT PROTEIN EXBD2"/>
    <property type="match status" value="1"/>
</dbReference>
<keyword evidence="11" id="KW-1185">Reference proteome</keyword>
<evidence type="ECO:0000256" key="1">
    <source>
        <dbReference type="ARBA" id="ARBA00004162"/>
    </source>
</evidence>
<keyword evidence="6 9" id="KW-0472">Membrane</keyword>
<feature type="transmembrane region" description="Helical" evidence="9">
    <location>
        <begin position="15"/>
        <end position="36"/>
    </location>
</feature>
<name>A0ABV7D5Y7_9PROT</name>
<keyword evidence="7" id="KW-0653">Protein transport</keyword>
<organism evidence="10 11">
    <name type="scientific">Kordiimonas pumila</name>
    <dbReference type="NCBI Taxonomy" id="2161677"/>
    <lineage>
        <taxon>Bacteria</taxon>
        <taxon>Pseudomonadati</taxon>
        <taxon>Pseudomonadota</taxon>
        <taxon>Alphaproteobacteria</taxon>
        <taxon>Kordiimonadales</taxon>
        <taxon>Kordiimonadaceae</taxon>
        <taxon>Kordiimonas</taxon>
    </lineage>
</organism>
<gene>
    <name evidence="10" type="ORF">ACFOKA_10975</name>
</gene>
<reference evidence="11" key="1">
    <citation type="journal article" date="2019" name="Int. J. Syst. Evol. Microbiol.">
        <title>The Global Catalogue of Microorganisms (GCM) 10K type strain sequencing project: providing services to taxonomists for standard genome sequencing and annotation.</title>
        <authorList>
            <consortium name="The Broad Institute Genomics Platform"/>
            <consortium name="The Broad Institute Genome Sequencing Center for Infectious Disease"/>
            <person name="Wu L."/>
            <person name="Ma J."/>
        </authorList>
    </citation>
    <scope>NUCLEOTIDE SEQUENCE [LARGE SCALE GENOMIC DNA]</scope>
    <source>
        <strain evidence="11">KCTC 62164</strain>
    </source>
</reference>
<keyword evidence="4 7" id="KW-0812">Transmembrane</keyword>
<dbReference type="PANTHER" id="PTHR30558">
    <property type="entry name" value="EXBD MEMBRANE COMPONENT OF PMF-DRIVEN MACROMOLECULE IMPORT SYSTEM"/>
    <property type="match status" value="1"/>
</dbReference>
<dbReference type="Pfam" id="PF02472">
    <property type="entry name" value="ExbD"/>
    <property type="match status" value="1"/>
</dbReference>